<evidence type="ECO:0000313" key="3">
    <source>
        <dbReference type="RefSeq" id="XP_033464683.1"/>
    </source>
</evidence>
<evidence type="ECO:0000256" key="1">
    <source>
        <dbReference type="ARBA" id="ARBA00022679"/>
    </source>
</evidence>
<dbReference type="Pfam" id="PF13489">
    <property type="entry name" value="Methyltransf_23"/>
    <property type="match status" value="1"/>
</dbReference>
<dbReference type="Gene3D" id="3.40.50.150">
    <property type="entry name" value="Vaccinia Virus protein VP39"/>
    <property type="match status" value="1"/>
</dbReference>
<dbReference type="SUPFAM" id="SSF53335">
    <property type="entry name" value="S-adenosyl-L-methionine-dependent methyltransferases"/>
    <property type="match status" value="1"/>
</dbReference>
<reference evidence="3" key="1">
    <citation type="submission" date="2020-01" db="EMBL/GenBank/DDBJ databases">
        <authorList>
            <consortium name="DOE Joint Genome Institute"/>
            <person name="Haridas S."/>
            <person name="Albert R."/>
            <person name="Binder M."/>
            <person name="Bloem J."/>
            <person name="Labutti K."/>
            <person name="Salamov A."/>
            <person name="Andreopoulos B."/>
            <person name="Baker S.E."/>
            <person name="Barry K."/>
            <person name="Bills G."/>
            <person name="Bluhm B.H."/>
            <person name="Cannon C."/>
            <person name="Castanera R."/>
            <person name="Culley D.E."/>
            <person name="Daum C."/>
            <person name="Ezra D."/>
            <person name="Gonzalez J.B."/>
            <person name="Henrissat B."/>
            <person name="Kuo A."/>
            <person name="Liang C."/>
            <person name="Lipzen A."/>
            <person name="Lutzoni F."/>
            <person name="Magnuson J."/>
            <person name="Mondo S."/>
            <person name="Nolan M."/>
            <person name="Ohm R."/>
            <person name="Pangilinan J."/>
            <person name="Park H.-J."/>
            <person name="Ramirez L."/>
            <person name="Alfaro M."/>
            <person name="Sun H."/>
            <person name="Tritt A."/>
            <person name="Yoshinaga Y."/>
            <person name="Zwiers L.-H."/>
            <person name="Turgeon B.G."/>
            <person name="Goodwin S.B."/>
            <person name="Spatafora J.W."/>
            <person name="Crous P.W."/>
            <person name="Grigoriev I.V."/>
        </authorList>
    </citation>
    <scope>NUCLEOTIDE SEQUENCE</scope>
    <source>
        <strain evidence="3">CBS 342.82</strain>
    </source>
</reference>
<dbReference type="Proteomes" id="UP000504637">
    <property type="component" value="Unplaced"/>
</dbReference>
<gene>
    <name evidence="3" type="ORF">K489DRAFT_310929</name>
</gene>
<dbReference type="GO" id="GO:0032259">
    <property type="term" value="P:methylation"/>
    <property type="evidence" value="ECO:0007669"/>
    <property type="project" value="UniProtKB-KW"/>
</dbReference>
<dbReference type="CDD" id="cd02440">
    <property type="entry name" value="AdoMet_MTases"/>
    <property type="match status" value="1"/>
</dbReference>
<dbReference type="PANTHER" id="PTHR43861">
    <property type="entry name" value="TRANS-ACONITATE 2-METHYLTRANSFERASE-RELATED"/>
    <property type="match status" value="1"/>
</dbReference>
<reference evidence="3" key="2">
    <citation type="submission" date="2020-04" db="EMBL/GenBank/DDBJ databases">
        <authorList>
            <consortium name="NCBI Genome Project"/>
        </authorList>
    </citation>
    <scope>NUCLEOTIDE SEQUENCE</scope>
    <source>
        <strain evidence="3">CBS 342.82</strain>
    </source>
</reference>
<evidence type="ECO:0000313" key="2">
    <source>
        <dbReference type="Proteomes" id="UP000504637"/>
    </source>
</evidence>
<dbReference type="RefSeq" id="XP_033464683.1">
    <property type="nucleotide sequence ID" value="XM_033600742.1"/>
</dbReference>
<organism evidence="3">
    <name type="scientific">Dissoconium aciculare CBS 342.82</name>
    <dbReference type="NCBI Taxonomy" id="1314786"/>
    <lineage>
        <taxon>Eukaryota</taxon>
        <taxon>Fungi</taxon>
        <taxon>Dikarya</taxon>
        <taxon>Ascomycota</taxon>
        <taxon>Pezizomycotina</taxon>
        <taxon>Dothideomycetes</taxon>
        <taxon>Dothideomycetidae</taxon>
        <taxon>Mycosphaerellales</taxon>
        <taxon>Dissoconiaceae</taxon>
        <taxon>Dissoconium</taxon>
    </lineage>
</organism>
<keyword evidence="3" id="KW-0489">Methyltransferase</keyword>
<reference evidence="3" key="3">
    <citation type="submission" date="2025-08" db="UniProtKB">
        <authorList>
            <consortium name="RefSeq"/>
        </authorList>
    </citation>
    <scope>IDENTIFICATION</scope>
    <source>
        <strain evidence="3">CBS 342.82</strain>
    </source>
</reference>
<keyword evidence="1" id="KW-0808">Transferase</keyword>
<proteinExistence type="predicted"/>
<dbReference type="PANTHER" id="PTHR43861:SF3">
    <property type="entry name" value="PUTATIVE (AFU_ORTHOLOGUE AFUA_2G14390)-RELATED"/>
    <property type="match status" value="1"/>
</dbReference>
<dbReference type="GO" id="GO:0008168">
    <property type="term" value="F:methyltransferase activity"/>
    <property type="evidence" value="ECO:0007669"/>
    <property type="project" value="UniProtKB-KW"/>
</dbReference>
<dbReference type="GeneID" id="54358542"/>
<accession>A0A6J3MKX9</accession>
<keyword evidence="2" id="KW-1185">Reference proteome</keyword>
<protein>
    <submittedName>
        <fullName evidence="3">S-adenosyl-L-methionine-dependent methyltransferase</fullName>
    </submittedName>
</protein>
<dbReference type="AlphaFoldDB" id="A0A6J3MKX9"/>
<name>A0A6J3MKX9_9PEZI</name>
<dbReference type="OrthoDB" id="3647at2759"/>
<dbReference type="InterPro" id="IPR029063">
    <property type="entry name" value="SAM-dependent_MTases_sf"/>
</dbReference>
<sequence length="257" mass="28159">MSAFTEANRKAFNDLSAEYDTKPWQHKIANQVAEALQSRKDWLGARLIDPAKPIPSPETPEVRLLDYACGTGSITRALGPYVHTIRGVDLSDNMVVAYNTAATKSGLTPQQARAVVGDFCGEEQPAAGSELQGAEFHDFDIAVIGLGFHHFEDTTRALRRLRDRVKPATGVVVIVDFLPSDTPQHGHHHHGQEFPEMQHTIKHDGFTKEQLHGMFTAAGLEDFDFAALEEPSVMELASGTVTKTLFVAKGRRAADSN</sequence>